<proteinExistence type="predicted"/>
<keyword evidence="1" id="KW-0378">Hydrolase</keyword>
<gene>
    <name evidence="3" type="ORF">DWY25_17095</name>
</gene>
<accession>A0A412FGG6</accession>
<dbReference type="GeneID" id="83017114"/>
<sequence>MEKFELNDFRKLRGLSEVTFSPDGRHIAVVVKSCNEQDGYDFTIWARAEGGEFRQLTSFGKESSYLWDDENTLMFLSLRDPADQKRAEAGEELTGVYRLRLDGGEAVKAFTLPIQAGKLEKIKDGLYLVTARCDANLPDYYKMSAEERKQVAEDKKKNAEFHVLDETPFWSNGTPGFTSKMRTRLFLYDEKKAELTPCSDPLFQVEASAVVDQKIYYSGCAYTLRTKLQKDVWCYDLNTGENRQVYVNEGFGNRSQNVATDGSRVLFCAAKGEIWGQNEHPNFYELDPASGTLTLLAEADLSYYLAKPKDGALWINGNDRVSNNLFCFGADNELKKMSDWNGDIGSFDIHGDQAVISGKQGMEFDEVWMIDLKTREVRCLSDFNHSFLQTKSVSECEPLTIASHDWDVDGWVMKPVDFDPEKTYPAILTIHGGPKGAYHGTFGIDMQTWASAGYFVFFCNPIGSDGRGNEFAEIREKHGTVDYEDIMNFTDEVLKRYPQIDPQRMGVTGVSYGGYMTNWIIGHTDRFKAASSQCSVVNWVSMYGVSDISMEFVPDQMGGSIFEKTQTYWDRSPLKYACNAVTPTLFIQPLADFRCHLSDGLQMITALMDKGVETRVVCFDGDHHGLNNFGKPSHRERSYSETLNWMDSHLK</sequence>
<dbReference type="RefSeq" id="WP_006059812.1">
    <property type="nucleotide sequence ID" value="NZ_CABJCV010000033.1"/>
</dbReference>
<dbReference type="Gene3D" id="3.40.50.1820">
    <property type="entry name" value="alpha/beta hydrolase"/>
    <property type="match status" value="1"/>
</dbReference>
<evidence type="ECO:0000256" key="1">
    <source>
        <dbReference type="ARBA" id="ARBA00022801"/>
    </source>
</evidence>
<dbReference type="Pfam" id="PF00326">
    <property type="entry name" value="Peptidase_S9"/>
    <property type="match status" value="1"/>
</dbReference>
<comment type="caution">
    <text evidence="3">The sequence shown here is derived from an EMBL/GenBank/DDBJ whole genome shotgun (WGS) entry which is preliminary data.</text>
</comment>
<evidence type="ECO:0000259" key="2">
    <source>
        <dbReference type="Pfam" id="PF00326"/>
    </source>
</evidence>
<evidence type="ECO:0000313" key="3">
    <source>
        <dbReference type="EMBL" id="RGR67271.1"/>
    </source>
</evidence>
<dbReference type="PANTHER" id="PTHR42776">
    <property type="entry name" value="SERINE PEPTIDASE S9 FAMILY MEMBER"/>
    <property type="match status" value="1"/>
</dbReference>
<dbReference type="EMBL" id="QRUP01000033">
    <property type="protein sequence ID" value="RGR67271.1"/>
    <property type="molecule type" value="Genomic_DNA"/>
</dbReference>
<dbReference type="GO" id="GO:0006508">
    <property type="term" value="P:proteolysis"/>
    <property type="evidence" value="ECO:0007669"/>
    <property type="project" value="InterPro"/>
</dbReference>
<evidence type="ECO:0000313" key="4">
    <source>
        <dbReference type="Proteomes" id="UP000284178"/>
    </source>
</evidence>
<dbReference type="PANTHER" id="PTHR42776:SF27">
    <property type="entry name" value="DIPEPTIDYL PEPTIDASE FAMILY MEMBER 6"/>
    <property type="match status" value="1"/>
</dbReference>
<dbReference type="SUPFAM" id="SSF82171">
    <property type="entry name" value="DPP6 N-terminal domain-like"/>
    <property type="match status" value="1"/>
</dbReference>
<dbReference type="AlphaFoldDB" id="A0A412FGG6"/>
<feature type="domain" description="Peptidase S9 prolyl oligopeptidase catalytic" evidence="2">
    <location>
        <begin position="444"/>
        <end position="651"/>
    </location>
</feature>
<name>A0A412FGG6_9FIRM</name>
<dbReference type="Gene3D" id="2.120.10.60">
    <property type="entry name" value="Tricorn protease N-terminal domain"/>
    <property type="match status" value="1"/>
</dbReference>
<organism evidence="3 4">
    <name type="scientific">Holdemania filiformis</name>
    <dbReference type="NCBI Taxonomy" id="61171"/>
    <lineage>
        <taxon>Bacteria</taxon>
        <taxon>Bacillati</taxon>
        <taxon>Bacillota</taxon>
        <taxon>Erysipelotrichia</taxon>
        <taxon>Erysipelotrichales</taxon>
        <taxon>Erysipelotrichaceae</taxon>
        <taxon>Holdemania</taxon>
    </lineage>
</organism>
<dbReference type="SUPFAM" id="SSF53474">
    <property type="entry name" value="alpha/beta-Hydrolases"/>
    <property type="match status" value="1"/>
</dbReference>
<dbReference type="GO" id="GO:0004252">
    <property type="term" value="F:serine-type endopeptidase activity"/>
    <property type="evidence" value="ECO:0007669"/>
    <property type="project" value="TreeGrafter"/>
</dbReference>
<dbReference type="InterPro" id="IPR001375">
    <property type="entry name" value="Peptidase_S9_cat"/>
</dbReference>
<dbReference type="Proteomes" id="UP000284178">
    <property type="component" value="Unassembled WGS sequence"/>
</dbReference>
<reference evidence="3 4" key="1">
    <citation type="submission" date="2018-08" db="EMBL/GenBank/DDBJ databases">
        <title>A genome reference for cultivated species of the human gut microbiota.</title>
        <authorList>
            <person name="Zou Y."/>
            <person name="Xue W."/>
            <person name="Luo G."/>
        </authorList>
    </citation>
    <scope>NUCLEOTIDE SEQUENCE [LARGE SCALE GENOMIC DNA]</scope>
    <source>
        <strain evidence="3 4">AF24-29</strain>
    </source>
</reference>
<dbReference type="InterPro" id="IPR029058">
    <property type="entry name" value="AB_hydrolase_fold"/>
</dbReference>
<protein>
    <submittedName>
        <fullName evidence="3">S9 family peptidase</fullName>
    </submittedName>
</protein>
<keyword evidence="4" id="KW-1185">Reference proteome</keyword>